<dbReference type="GO" id="GO:0004383">
    <property type="term" value="F:guanylate cyclase activity"/>
    <property type="evidence" value="ECO:0007669"/>
    <property type="project" value="TreeGrafter"/>
</dbReference>
<gene>
    <name evidence="9" type="ORF">GPECTOR_9g700</name>
</gene>
<evidence type="ECO:0000256" key="7">
    <source>
        <dbReference type="RuleBase" id="RU000405"/>
    </source>
</evidence>
<keyword evidence="4" id="KW-1133">Transmembrane helix</keyword>
<dbReference type="CDD" id="cd07302">
    <property type="entry name" value="CHD"/>
    <property type="match status" value="1"/>
</dbReference>
<accession>A0A150GS06</accession>
<dbReference type="Pfam" id="PF00211">
    <property type="entry name" value="Guanylate_cyc"/>
    <property type="match status" value="1"/>
</dbReference>
<evidence type="ECO:0000256" key="1">
    <source>
        <dbReference type="ARBA" id="ARBA00004370"/>
    </source>
</evidence>
<dbReference type="EMBL" id="LSYV01000010">
    <property type="protein sequence ID" value="KXZ52655.1"/>
    <property type="molecule type" value="Genomic_DNA"/>
</dbReference>
<dbReference type="GO" id="GO:0004016">
    <property type="term" value="F:adenylate cyclase activity"/>
    <property type="evidence" value="ECO:0007669"/>
    <property type="project" value="TreeGrafter"/>
</dbReference>
<dbReference type="InterPro" id="IPR001054">
    <property type="entry name" value="A/G_cyclase"/>
</dbReference>
<dbReference type="PANTHER" id="PTHR11920:SF335">
    <property type="entry name" value="GUANYLATE CYCLASE"/>
    <property type="match status" value="1"/>
</dbReference>
<keyword evidence="2" id="KW-0812">Transmembrane</keyword>
<dbReference type="PROSITE" id="PS00452">
    <property type="entry name" value="GUANYLATE_CYCLASE_1"/>
    <property type="match status" value="1"/>
</dbReference>
<dbReference type="GO" id="GO:0001653">
    <property type="term" value="F:peptide receptor activity"/>
    <property type="evidence" value="ECO:0007669"/>
    <property type="project" value="TreeGrafter"/>
</dbReference>
<dbReference type="PANTHER" id="PTHR11920">
    <property type="entry name" value="GUANYLYL CYCLASE"/>
    <property type="match status" value="1"/>
</dbReference>
<dbReference type="GO" id="GO:0005886">
    <property type="term" value="C:plasma membrane"/>
    <property type="evidence" value="ECO:0007669"/>
    <property type="project" value="TreeGrafter"/>
</dbReference>
<comment type="subcellular location">
    <subcellularLocation>
        <location evidence="1">Membrane</location>
    </subcellularLocation>
</comment>
<evidence type="ECO:0000256" key="2">
    <source>
        <dbReference type="ARBA" id="ARBA00022692"/>
    </source>
</evidence>
<evidence type="ECO:0000256" key="6">
    <source>
        <dbReference type="ARBA" id="ARBA00023239"/>
    </source>
</evidence>
<evidence type="ECO:0000256" key="3">
    <source>
        <dbReference type="ARBA" id="ARBA00022741"/>
    </source>
</evidence>
<proteinExistence type="inferred from homology"/>
<name>A0A150GS06_GONPE</name>
<dbReference type="Gene3D" id="3.30.70.1230">
    <property type="entry name" value="Nucleotide cyclase"/>
    <property type="match status" value="1"/>
</dbReference>
<dbReference type="GO" id="GO:0000166">
    <property type="term" value="F:nucleotide binding"/>
    <property type="evidence" value="ECO:0007669"/>
    <property type="project" value="UniProtKB-KW"/>
</dbReference>
<dbReference type="PROSITE" id="PS50125">
    <property type="entry name" value="GUANYLATE_CYCLASE_2"/>
    <property type="match status" value="1"/>
</dbReference>
<evidence type="ECO:0000256" key="5">
    <source>
        <dbReference type="ARBA" id="ARBA00023136"/>
    </source>
</evidence>
<dbReference type="SMART" id="SM00044">
    <property type="entry name" value="CYCc"/>
    <property type="match status" value="1"/>
</dbReference>
<dbReference type="InterPro" id="IPR029787">
    <property type="entry name" value="Nucleotide_cyclase"/>
</dbReference>
<reference evidence="10" key="1">
    <citation type="journal article" date="2016" name="Nat. Commun.">
        <title>The Gonium pectorale genome demonstrates co-option of cell cycle regulation during the evolution of multicellularity.</title>
        <authorList>
            <person name="Hanschen E.R."/>
            <person name="Marriage T.N."/>
            <person name="Ferris P.J."/>
            <person name="Hamaji T."/>
            <person name="Toyoda A."/>
            <person name="Fujiyama A."/>
            <person name="Neme R."/>
            <person name="Noguchi H."/>
            <person name="Minakuchi Y."/>
            <person name="Suzuki M."/>
            <person name="Kawai-Toyooka H."/>
            <person name="Smith D.R."/>
            <person name="Sparks H."/>
            <person name="Anderson J."/>
            <person name="Bakaric R."/>
            <person name="Luria V."/>
            <person name="Karger A."/>
            <person name="Kirschner M.W."/>
            <person name="Durand P.M."/>
            <person name="Michod R.E."/>
            <person name="Nozaki H."/>
            <person name="Olson B.J."/>
        </authorList>
    </citation>
    <scope>NUCLEOTIDE SEQUENCE [LARGE SCALE GENOMIC DNA]</scope>
    <source>
        <strain evidence="10">NIES-2863</strain>
    </source>
</reference>
<organism evidence="9 10">
    <name type="scientific">Gonium pectorale</name>
    <name type="common">Green alga</name>
    <dbReference type="NCBI Taxonomy" id="33097"/>
    <lineage>
        <taxon>Eukaryota</taxon>
        <taxon>Viridiplantae</taxon>
        <taxon>Chlorophyta</taxon>
        <taxon>core chlorophytes</taxon>
        <taxon>Chlorophyceae</taxon>
        <taxon>CS clade</taxon>
        <taxon>Chlamydomonadales</taxon>
        <taxon>Volvocaceae</taxon>
        <taxon>Gonium</taxon>
    </lineage>
</organism>
<dbReference type="AlphaFoldDB" id="A0A150GS06"/>
<keyword evidence="5" id="KW-0472">Membrane</keyword>
<evidence type="ECO:0000313" key="10">
    <source>
        <dbReference type="Proteomes" id="UP000075714"/>
    </source>
</evidence>
<feature type="domain" description="Guanylate cyclase" evidence="8">
    <location>
        <begin position="172"/>
        <end position="314"/>
    </location>
</feature>
<comment type="caution">
    <text evidence="9">The sequence shown here is derived from an EMBL/GenBank/DDBJ whole genome shotgun (WGS) entry which is preliminary data.</text>
</comment>
<keyword evidence="6 7" id="KW-0456">Lyase</keyword>
<evidence type="ECO:0000259" key="8">
    <source>
        <dbReference type="PROSITE" id="PS50125"/>
    </source>
</evidence>
<dbReference type="OrthoDB" id="532905at2759"/>
<dbReference type="SUPFAM" id="SSF55073">
    <property type="entry name" value="Nucleotide cyclase"/>
    <property type="match status" value="1"/>
</dbReference>
<comment type="similarity">
    <text evidence="7">Belongs to the adenylyl cyclase class-4/guanylyl cyclase family.</text>
</comment>
<evidence type="ECO:0000313" key="9">
    <source>
        <dbReference type="EMBL" id="KXZ52655.1"/>
    </source>
</evidence>
<keyword evidence="10" id="KW-1185">Reference proteome</keyword>
<protein>
    <recommendedName>
        <fullName evidence="8">Guanylate cyclase domain-containing protein</fullName>
    </recommendedName>
</protein>
<sequence length="460" mass="47485">MHLPLAAHDVHDIVQSALAAETELAEAEAALAARDAHVKRLEDVLASQLKLLEAIFPRQAIQHMMMRGGLLRSSTASARSLAAAAERSMDPTGRSTLAPTHVSRHATHVGSGPSHGSSQPVAPASGVLAEAAAVATAGEGGAVAQEEGVGPSSGELMVRLATPLATTHRCVTVLFADIVGFTSMCDCLEPLQVMAFLNGLFMRFDSLCDVYGVYKVETIGDCFMVVGGLITFDEDGFKAVRQDGSEDELHAVKVMSFAKAMQREVGGMYMPHDGQPLKLRVGLHSGPVTAGIVGSKMPRFCLFGDTVNTASRMESTCEPGAIHASAATAALLPDEAWVSTGGVQVKGKGEMRTFLWQPQPDGCSALLAESSPLMRCSEPSPPLDTLWSSAGRGGALSDGEVVRQQMELNRRTMAAESVGWTADAGAGAKSGGAIVAGCSEAGFGGGGATSAGAAGAGEQP</sequence>
<dbReference type="InterPro" id="IPR018297">
    <property type="entry name" value="A/G_cyclase_CS"/>
</dbReference>
<dbReference type="InterPro" id="IPR050401">
    <property type="entry name" value="Cyclic_nucleotide_synthase"/>
</dbReference>
<dbReference type="Proteomes" id="UP000075714">
    <property type="component" value="Unassembled WGS sequence"/>
</dbReference>
<dbReference type="GO" id="GO:0035556">
    <property type="term" value="P:intracellular signal transduction"/>
    <property type="evidence" value="ECO:0007669"/>
    <property type="project" value="InterPro"/>
</dbReference>
<keyword evidence="3" id="KW-0547">Nucleotide-binding</keyword>
<dbReference type="GO" id="GO:0007168">
    <property type="term" value="P:receptor guanylyl cyclase signaling pathway"/>
    <property type="evidence" value="ECO:0007669"/>
    <property type="project" value="TreeGrafter"/>
</dbReference>
<evidence type="ECO:0000256" key="4">
    <source>
        <dbReference type="ARBA" id="ARBA00022989"/>
    </source>
</evidence>